<dbReference type="Gene3D" id="3.30.420.10">
    <property type="entry name" value="Ribonuclease H-like superfamily/Ribonuclease H"/>
    <property type="match status" value="1"/>
</dbReference>
<proteinExistence type="predicted"/>
<name>A0A8X6VTC3_TRICX</name>
<gene>
    <name evidence="1" type="primary">AVEN_182390_1</name>
    <name evidence="1" type="ORF">TNCV_3297291</name>
</gene>
<dbReference type="EMBL" id="BMAU01021359">
    <property type="protein sequence ID" value="GFY22085.1"/>
    <property type="molecule type" value="Genomic_DNA"/>
</dbReference>
<keyword evidence="2" id="KW-1185">Reference proteome</keyword>
<dbReference type="InterPro" id="IPR036397">
    <property type="entry name" value="RNaseH_sf"/>
</dbReference>
<dbReference type="AlphaFoldDB" id="A0A8X6VTC3"/>
<evidence type="ECO:0000313" key="1">
    <source>
        <dbReference type="EMBL" id="GFY22085.1"/>
    </source>
</evidence>
<protein>
    <submittedName>
        <fullName evidence="1">Uncharacterized protein</fullName>
    </submittedName>
</protein>
<evidence type="ECO:0000313" key="2">
    <source>
        <dbReference type="Proteomes" id="UP000887159"/>
    </source>
</evidence>
<accession>A0A8X6VTC3</accession>
<sequence length="130" mass="15191">MLISRTNFTREKANIRLPDLIPASQYSQILHMKVRREYMAELGDRYLPSSVREIDHYDSRGLMDDNLRPHRVHSVDEFLESGDIRRKDWPTRSLDLVSIEPAWESLATAITSRNLPSRISLVLKTWLLSD</sequence>
<dbReference type="GO" id="GO:0003676">
    <property type="term" value="F:nucleic acid binding"/>
    <property type="evidence" value="ECO:0007669"/>
    <property type="project" value="InterPro"/>
</dbReference>
<organism evidence="1 2">
    <name type="scientific">Trichonephila clavipes</name>
    <name type="common">Golden silk orbweaver</name>
    <name type="synonym">Nephila clavipes</name>
    <dbReference type="NCBI Taxonomy" id="2585209"/>
    <lineage>
        <taxon>Eukaryota</taxon>
        <taxon>Metazoa</taxon>
        <taxon>Ecdysozoa</taxon>
        <taxon>Arthropoda</taxon>
        <taxon>Chelicerata</taxon>
        <taxon>Arachnida</taxon>
        <taxon>Araneae</taxon>
        <taxon>Araneomorphae</taxon>
        <taxon>Entelegynae</taxon>
        <taxon>Araneoidea</taxon>
        <taxon>Nephilidae</taxon>
        <taxon>Trichonephila</taxon>
    </lineage>
</organism>
<reference evidence="1" key="1">
    <citation type="submission" date="2020-08" db="EMBL/GenBank/DDBJ databases">
        <title>Multicomponent nature underlies the extraordinary mechanical properties of spider dragline silk.</title>
        <authorList>
            <person name="Kono N."/>
            <person name="Nakamura H."/>
            <person name="Mori M."/>
            <person name="Yoshida Y."/>
            <person name="Ohtoshi R."/>
            <person name="Malay A.D."/>
            <person name="Moran D.A.P."/>
            <person name="Tomita M."/>
            <person name="Numata K."/>
            <person name="Arakawa K."/>
        </authorList>
    </citation>
    <scope>NUCLEOTIDE SEQUENCE</scope>
</reference>
<comment type="caution">
    <text evidence="1">The sequence shown here is derived from an EMBL/GenBank/DDBJ whole genome shotgun (WGS) entry which is preliminary data.</text>
</comment>
<dbReference type="Proteomes" id="UP000887159">
    <property type="component" value="Unassembled WGS sequence"/>
</dbReference>